<evidence type="ECO:0000313" key="1">
    <source>
        <dbReference type="EMBL" id="KAF6410686.1"/>
    </source>
</evidence>
<keyword evidence="2" id="KW-1185">Reference proteome</keyword>
<sequence>MSVCLSISVYLPNRTVRFPITRSCNRVISDSHLLERISELMMSANTLNCFTINYNVPINVLPQNSRIKQQQSLFRERASGLTQTWVLVLTPSPLAKWPQGDLADFSLSDALLRAVERIRRLHGA</sequence>
<dbReference type="Proteomes" id="UP000593571">
    <property type="component" value="Unassembled WGS sequence"/>
</dbReference>
<gene>
    <name evidence="1" type="ORF">HJG63_009148</name>
</gene>
<proteinExistence type="predicted"/>
<reference evidence="1 2" key="1">
    <citation type="journal article" date="2020" name="Nature">
        <title>Six reference-quality genomes reveal evolution of bat adaptations.</title>
        <authorList>
            <person name="Jebb D."/>
            <person name="Huang Z."/>
            <person name="Pippel M."/>
            <person name="Hughes G.M."/>
            <person name="Lavrichenko K."/>
            <person name="Devanna P."/>
            <person name="Winkler S."/>
            <person name="Jermiin L.S."/>
            <person name="Skirmuntt E.C."/>
            <person name="Katzourakis A."/>
            <person name="Burkitt-Gray L."/>
            <person name="Ray D.A."/>
            <person name="Sullivan K.A.M."/>
            <person name="Roscito J.G."/>
            <person name="Kirilenko B.M."/>
            <person name="Davalos L.M."/>
            <person name="Corthals A.P."/>
            <person name="Power M.L."/>
            <person name="Jones G."/>
            <person name="Ransome R.D."/>
            <person name="Dechmann D.K.N."/>
            <person name="Locatelli A.G."/>
            <person name="Puechmaille S.J."/>
            <person name="Fedrigo O."/>
            <person name="Jarvis E.D."/>
            <person name="Hiller M."/>
            <person name="Vernes S.C."/>
            <person name="Myers E.W."/>
            <person name="Teeling E.C."/>
        </authorList>
    </citation>
    <scope>NUCLEOTIDE SEQUENCE [LARGE SCALE GENOMIC DNA]</scope>
    <source>
        <strain evidence="1">MRouAeg1</strain>
        <tissue evidence="1">Muscle</tissue>
    </source>
</reference>
<name>A0A7J8CIL7_ROUAE</name>
<dbReference type="EMBL" id="JACASE010000014">
    <property type="protein sequence ID" value="KAF6410686.1"/>
    <property type="molecule type" value="Genomic_DNA"/>
</dbReference>
<accession>A0A7J8CIL7</accession>
<evidence type="ECO:0000313" key="2">
    <source>
        <dbReference type="Proteomes" id="UP000593571"/>
    </source>
</evidence>
<organism evidence="1 2">
    <name type="scientific">Rousettus aegyptiacus</name>
    <name type="common">Egyptian fruit bat</name>
    <name type="synonym">Pteropus aegyptiacus</name>
    <dbReference type="NCBI Taxonomy" id="9407"/>
    <lineage>
        <taxon>Eukaryota</taxon>
        <taxon>Metazoa</taxon>
        <taxon>Chordata</taxon>
        <taxon>Craniata</taxon>
        <taxon>Vertebrata</taxon>
        <taxon>Euteleostomi</taxon>
        <taxon>Mammalia</taxon>
        <taxon>Eutheria</taxon>
        <taxon>Laurasiatheria</taxon>
        <taxon>Chiroptera</taxon>
        <taxon>Yinpterochiroptera</taxon>
        <taxon>Pteropodoidea</taxon>
        <taxon>Pteropodidae</taxon>
        <taxon>Rousettinae</taxon>
        <taxon>Rousettus</taxon>
    </lineage>
</organism>
<comment type="caution">
    <text evidence="1">The sequence shown here is derived from an EMBL/GenBank/DDBJ whole genome shotgun (WGS) entry which is preliminary data.</text>
</comment>
<dbReference type="AlphaFoldDB" id="A0A7J8CIL7"/>
<protein>
    <submittedName>
        <fullName evidence="1">Uncharacterized protein</fullName>
    </submittedName>
</protein>